<sequence>MHIKPFQCILTFLALLGTAHAHVAPVAKCTVQAWVRAPDLAPDTIVRGDARVKTSAGCPAVETVLLGLRLKERSFVKTLYGPFIVFPCIPDTDIPGTRRSPTDREWMRSARFDVEQASPWDDVKFDEILANKNLWLIREEERVVFEATRVVYMEQAAFEDYVVVQDFAVLVPSTNFPPALDHLDSEFIMNGDSMEVINIESIYEYFIRVSFANGTTEDISAGFTGFQPLYDPADTQIPSLKTVELKAMHVPANGEYSPGTNYTARISGLVFTEGSDDQVVTIVLTRTGPARIFTAPLTVRGCVEPTFSSKWAVEYDITMSGSHSMHRPGYVLRSTLEDVQDAEQNSWGYPCFFSRDGTVSITMPNSTDDEIQSHKIVTTTSAAVTIPIKIDRRQISNFETYYQTLANSLQITLETPCTVDEIVDLDDPYAEDPSGWGPDFPDDDEPWVPWEKAAAPPMPRIRSCAMYLGSVPAVVRPIGEGTTRWRCFGPGADMSGQVVLQGEKVCEQHSHSSIHYLDDGARGPVFVNPSIIQELLAEDPAERELRAPILEPVVSSPAGGEEQLYRYYCHSNPRTPLIYVGETWAKKVAIRDEQKVSSLY</sequence>
<evidence type="ECO:0000313" key="3">
    <source>
        <dbReference type="Proteomes" id="UP001194468"/>
    </source>
</evidence>
<proteinExistence type="predicted"/>
<keyword evidence="3" id="KW-1185">Reference proteome</keyword>
<protein>
    <submittedName>
        <fullName evidence="2">Uncharacterized protein</fullName>
    </submittedName>
</protein>
<dbReference type="Proteomes" id="UP001194468">
    <property type="component" value="Unassembled WGS sequence"/>
</dbReference>
<dbReference type="EMBL" id="WHUW01000028">
    <property type="protein sequence ID" value="KAF8434606.1"/>
    <property type="molecule type" value="Genomic_DNA"/>
</dbReference>
<reference evidence="2" key="1">
    <citation type="submission" date="2019-10" db="EMBL/GenBank/DDBJ databases">
        <authorList>
            <consortium name="DOE Joint Genome Institute"/>
            <person name="Kuo A."/>
            <person name="Miyauchi S."/>
            <person name="Kiss E."/>
            <person name="Drula E."/>
            <person name="Kohler A."/>
            <person name="Sanchez-Garcia M."/>
            <person name="Andreopoulos B."/>
            <person name="Barry K.W."/>
            <person name="Bonito G."/>
            <person name="Buee M."/>
            <person name="Carver A."/>
            <person name="Chen C."/>
            <person name="Cichocki N."/>
            <person name="Clum A."/>
            <person name="Culley D."/>
            <person name="Crous P.W."/>
            <person name="Fauchery L."/>
            <person name="Girlanda M."/>
            <person name="Hayes R."/>
            <person name="Keri Z."/>
            <person name="LaButti K."/>
            <person name="Lipzen A."/>
            <person name="Lombard V."/>
            <person name="Magnuson J."/>
            <person name="Maillard F."/>
            <person name="Morin E."/>
            <person name="Murat C."/>
            <person name="Nolan M."/>
            <person name="Ohm R."/>
            <person name="Pangilinan J."/>
            <person name="Pereira M."/>
            <person name="Perotto S."/>
            <person name="Peter M."/>
            <person name="Riley R."/>
            <person name="Sitrit Y."/>
            <person name="Stielow B."/>
            <person name="Szollosi G."/>
            <person name="Zifcakova L."/>
            <person name="Stursova M."/>
            <person name="Spatafora J.W."/>
            <person name="Tedersoo L."/>
            <person name="Vaario L.-M."/>
            <person name="Yamada A."/>
            <person name="Yan M."/>
            <person name="Wang P."/>
            <person name="Xu J."/>
            <person name="Bruns T."/>
            <person name="Baldrian P."/>
            <person name="Vilgalys R."/>
            <person name="Henrissat B."/>
            <person name="Grigoriev I.V."/>
            <person name="Hibbett D."/>
            <person name="Nagy L.G."/>
            <person name="Martin F.M."/>
        </authorList>
    </citation>
    <scope>NUCLEOTIDE SEQUENCE</scope>
    <source>
        <strain evidence="2">BED1</strain>
    </source>
</reference>
<comment type="caution">
    <text evidence="2">The sequence shown here is derived from an EMBL/GenBank/DDBJ whole genome shotgun (WGS) entry which is preliminary data.</text>
</comment>
<evidence type="ECO:0000256" key="1">
    <source>
        <dbReference type="SAM" id="SignalP"/>
    </source>
</evidence>
<evidence type="ECO:0000313" key="2">
    <source>
        <dbReference type="EMBL" id="KAF8434606.1"/>
    </source>
</evidence>
<keyword evidence="1" id="KW-0732">Signal</keyword>
<feature type="chain" id="PRO_5041960797" evidence="1">
    <location>
        <begin position="22"/>
        <end position="600"/>
    </location>
</feature>
<dbReference type="AlphaFoldDB" id="A0AAD4BLW4"/>
<accession>A0AAD4BLW4</accession>
<organism evidence="2 3">
    <name type="scientific">Boletus edulis BED1</name>
    <dbReference type="NCBI Taxonomy" id="1328754"/>
    <lineage>
        <taxon>Eukaryota</taxon>
        <taxon>Fungi</taxon>
        <taxon>Dikarya</taxon>
        <taxon>Basidiomycota</taxon>
        <taxon>Agaricomycotina</taxon>
        <taxon>Agaricomycetes</taxon>
        <taxon>Agaricomycetidae</taxon>
        <taxon>Boletales</taxon>
        <taxon>Boletineae</taxon>
        <taxon>Boletaceae</taxon>
        <taxon>Boletoideae</taxon>
        <taxon>Boletus</taxon>
    </lineage>
</organism>
<reference evidence="2" key="2">
    <citation type="journal article" date="2020" name="Nat. Commun.">
        <title>Large-scale genome sequencing of mycorrhizal fungi provides insights into the early evolution of symbiotic traits.</title>
        <authorList>
            <person name="Miyauchi S."/>
            <person name="Kiss E."/>
            <person name="Kuo A."/>
            <person name="Drula E."/>
            <person name="Kohler A."/>
            <person name="Sanchez-Garcia M."/>
            <person name="Morin E."/>
            <person name="Andreopoulos B."/>
            <person name="Barry K.W."/>
            <person name="Bonito G."/>
            <person name="Buee M."/>
            <person name="Carver A."/>
            <person name="Chen C."/>
            <person name="Cichocki N."/>
            <person name="Clum A."/>
            <person name="Culley D."/>
            <person name="Crous P.W."/>
            <person name="Fauchery L."/>
            <person name="Girlanda M."/>
            <person name="Hayes R.D."/>
            <person name="Keri Z."/>
            <person name="LaButti K."/>
            <person name="Lipzen A."/>
            <person name="Lombard V."/>
            <person name="Magnuson J."/>
            <person name="Maillard F."/>
            <person name="Murat C."/>
            <person name="Nolan M."/>
            <person name="Ohm R.A."/>
            <person name="Pangilinan J."/>
            <person name="Pereira M.F."/>
            <person name="Perotto S."/>
            <person name="Peter M."/>
            <person name="Pfister S."/>
            <person name="Riley R."/>
            <person name="Sitrit Y."/>
            <person name="Stielow J.B."/>
            <person name="Szollosi G."/>
            <person name="Zifcakova L."/>
            <person name="Stursova M."/>
            <person name="Spatafora J.W."/>
            <person name="Tedersoo L."/>
            <person name="Vaario L.M."/>
            <person name="Yamada A."/>
            <person name="Yan M."/>
            <person name="Wang P."/>
            <person name="Xu J."/>
            <person name="Bruns T."/>
            <person name="Baldrian P."/>
            <person name="Vilgalys R."/>
            <person name="Dunand C."/>
            <person name="Henrissat B."/>
            <person name="Grigoriev I.V."/>
            <person name="Hibbett D."/>
            <person name="Nagy L.G."/>
            <person name="Martin F.M."/>
        </authorList>
    </citation>
    <scope>NUCLEOTIDE SEQUENCE</scope>
    <source>
        <strain evidence="2">BED1</strain>
    </source>
</reference>
<feature type="signal peptide" evidence="1">
    <location>
        <begin position="1"/>
        <end position="21"/>
    </location>
</feature>
<name>A0AAD4BLW4_BOLED</name>
<gene>
    <name evidence="2" type="ORF">L210DRAFT_3649101</name>
</gene>